<evidence type="ECO:0000313" key="1">
    <source>
        <dbReference type="EMBL" id="KAK3767022.1"/>
    </source>
</evidence>
<dbReference type="AlphaFoldDB" id="A0AAE0ZEQ6"/>
<organism evidence="1 2">
    <name type="scientific">Elysia crispata</name>
    <name type="common">lettuce slug</name>
    <dbReference type="NCBI Taxonomy" id="231223"/>
    <lineage>
        <taxon>Eukaryota</taxon>
        <taxon>Metazoa</taxon>
        <taxon>Spiralia</taxon>
        <taxon>Lophotrochozoa</taxon>
        <taxon>Mollusca</taxon>
        <taxon>Gastropoda</taxon>
        <taxon>Heterobranchia</taxon>
        <taxon>Euthyneura</taxon>
        <taxon>Panpulmonata</taxon>
        <taxon>Sacoglossa</taxon>
        <taxon>Placobranchoidea</taxon>
        <taxon>Plakobranchidae</taxon>
        <taxon>Elysia</taxon>
    </lineage>
</organism>
<sequence>MGARLVTVQSRFGVHVEYGCAPGNSSVKIWSTCGVWVRAWYRNSSVKIWSTCVTVQSRFGVHVEYGCALGNSSVKIWSTCGV</sequence>
<name>A0AAE0ZEQ6_9GAST</name>
<evidence type="ECO:0000313" key="2">
    <source>
        <dbReference type="Proteomes" id="UP001283361"/>
    </source>
</evidence>
<reference evidence="1" key="1">
    <citation type="journal article" date="2023" name="G3 (Bethesda)">
        <title>A reference genome for the long-term kleptoplast-retaining sea slug Elysia crispata morphotype clarki.</title>
        <authorList>
            <person name="Eastman K.E."/>
            <person name="Pendleton A.L."/>
            <person name="Shaikh M.A."/>
            <person name="Suttiyut T."/>
            <person name="Ogas R."/>
            <person name="Tomko P."/>
            <person name="Gavelis G."/>
            <person name="Widhalm J.R."/>
            <person name="Wisecaver J.H."/>
        </authorList>
    </citation>
    <scope>NUCLEOTIDE SEQUENCE</scope>
    <source>
        <strain evidence="1">ECLA1</strain>
    </source>
</reference>
<dbReference type="EMBL" id="JAWDGP010004172">
    <property type="protein sequence ID" value="KAK3767022.1"/>
    <property type="molecule type" value="Genomic_DNA"/>
</dbReference>
<gene>
    <name evidence="1" type="ORF">RRG08_054070</name>
</gene>
<protein>
    <submittedName>
        <fullName evidence="1">Uncharacterized protein</fullName>
    </submittedName>
</protein>
<comment type="caution">
    <text evidence="1">The sequence shown here is derived from an EMBL/GenBank/DDBJ whole genome shotgun (WGS) entry which is preliminary data.</text>
</comment>
<keyword evidence="2" id="KW-1185">Reference proteome</keyword>
<accession>A0AAE0ZEQ6</accession>
<proteinExistence type="predicted"/>
<dbReference type="Proteomes" id="UP001283361">
    <property type="component" value="Unassembled WGS sequence"/>
</dbReference>